<dbReference type="SUPFAM" id="SSF53335">
    <property type="entry name" value="S-adenosyl-L-methionine-dependent methyltransferases"/>
    <property type="match status" value="1"/>
</dbReference>
<accession>A0A8I2H5V7</accession>
<feature type="binding site" evidence="6">
    <location>
        <begin position="196"/>
        <end position="197"/>
    </location>
    <ligand>
        <name>S-adenosyl-L-methionine</name>
        <dbReference type="ChEBI" id="CHEBI:59789"/>
    </ligand>
</feature>
<evidence type="ECO:0000256" key="5">
    <source>
        <dbReference type="PIRNR" id="PIRNR000410"/>
    </source>
</evidence>
<dbReference type="PANTHER" id="PTHR24422:SF26">
    <property type="entry name" value="CHEMOTAXIS PROTEIN METHYLTRANSFERASE"/>
    <property type="match status" value="1"/>
</dbReference>
<reference evidence="9 11" key="2">
    <citation type="submission" date="2023-10" db="EMBL/GenBank/DDBJ databases">
        <title>To unveil natural product biosynthetic capacity in Pseudoalteromonas.</title>
        <authorList>
            <person name="Wang J."/>
        </authorList>
    </citation>
    <scope>NUCLEOTIDE SEQUENCE [LARGE SCALE GENOMIC DNA]</scope>
    <source>
        <strain evidence="9 11">DSM 15914</strain>
    </source>
</reference>
<gene>
    <name evidence="8" type="ORF">F9Y85_20130</name>
    <name evidence="9" type="ORF">R5H13_09635</name>
</gene>
<organism evidence="8 10">
    <name type="scientific">Pseudoalteromonas maricaloris</name>
    <dbReference type="NCBI Taxonomy" id="184924"/>
    <lineage>
        <taxon>Bacteria</taxon>
        <taxon>Pseudomonadati</taxon>
        <taxon>Pseudomonadota</taxon>
        <taxon>Gammaproteobacteria</taxon>
        <taxon>Alteromonadales</taxon>
        <taxon>Pseudoalteromonadaceae</taxon>
        <taxon>Pseudoalteromonas</taxon>
    </lineage>
</organism>
<evidence type="ECO:0000256" key="2">
    <source>
        <dbReference type="ARBA" id="ARBA00022603"/>
    </source>
</evidence>
<dbReference type="PRINTS" id="PR00996">
    <property type="entry name" value="CHERMTFRASE"/>
</dbReference>
<feature type="domain" description="CheR-type methyltransferase" evidence="7">
    <location>
        <begin position="6"/>
        <end position="266"/>
    </location>
</feature>
<dbReference type="Gene3D" id="1.10.155.10">
    <property type="entry name" value="Chemotaxis receptor methyltransferase CheR, N-terminal domain"/>
    <property type="match status" value="1"/>
</dbReference>
<dbReference type="InterPro" id="IPR026024">
    <property type="entry name" value="Chemotaxis_MeTrfase_CheR"/>
</dbReference>
<dbReference type="RefSeq" id="WP_039495891.1">
    <property type="nucleotide sequence ID" value="NZ_CBCSDF010000006.1"/>
</dbReference>
<proteinExistence type="predicted"/>
<dbReference type="InterPro" id="IPR000780">
    <property type="entry name" value="CheR_MeTrfase"/>
</dbReference>
<evidence type="ECO:0000259" key="7">
    <source>
        <dbReference type="PROSITE" id="PS50123"/>
    </source>
</evidence>
<dbReference type="PANTHER" id="PTHR24422">
    <property type="entry name" value="CHEMOTAXIS PROTEIN METHYLTRANSFERASE"/>
    <property type="match status" value="1"/>
</dbReference>
<evidence type="ECO:0000313" key="10">
    <source>
        <dbReference type="Proteomes" id="UP000646877"/>
    </source>
</evidence>
<name>A0A8I2H5V7_9GAMM</name>
<dbReference type="PROSITE" id="PS50123">
    <property type="entry name" value="CHER"/>
    <property type="match status" value="1"/>
</dbReference>
<evidence type="ECO:0000256" key="4">
    <source>
        <dbReference type="ARBA" id="ARBA00022691"/>
    </source>
</evidence>
<evidence type="ECO:0000256" key="1">
    <source>
        <dbReference type="ARBA" id="ARBA00001541"/>
    </source>
</evidence>
<dbReference type="GO" id="GO:0008983">
    <property type="term" value="F:protein-glutamate O-methyltransferase activity"/>
    <property type="evidence" value="ECO:0007669"/>
    <property type="project" value="UniProtKB-EC"/>
</dbReference>
<dbReference type="InterPro" id="IPR050903">
    <property type="entry name" value="Bact_Chemotaxis_MeTrfase"/>
</dbReference>
<keyword evidence="4 5" id="KW-0949">S-adenosyl-L-methionine</keyword>
<reference evidence="8" key="1">
    <citation type="submission" date="2019-10" db="EMBL/GenBank/DDBJ databases">
        <authorList>
            <person name="Paulsen S."/>
        </authorList>
    </citation>
    <scope>NUCLEOTIDE SEQUENCE</scope>
    <source>
        <strain evidence="8">LMG 19692</strain>
    </source>
</reference>
<feature type="binding site" evidence="6">
    <location>
        <position position="78"/>
    </location>
    <ligand>
        <name>S-adenosyl-L-methionine</name>
        <dbReference type="ChEBI" id="CHEBI:59789"/>
    </ligand>
</feature>
<dbReference type="InterPro" id="IPR036804">
    <property type="entry name" value="CheR_N_sf"/>
</dbReference>
<evidence type="ECO:0000256" key="3">
    <source>
        <dbReference type="ARBA" id="ARBA00022679"/>
    </source>
</evidence>
<feature type="binding site" evidence="6">
    <location>
        <position position="76"/>
    </location>
    <ligand>
        <name>S-adenosyl-L-methionine</name>
        <dbReference type="ChEBI" id="CHEBI:59789"/>
    </ligand>
</feature>
<evidence type="ECO:0000313" key="11">
    <source>
        <dbReference type="Proteomes" id="UP001304419"/>
    </source>
</evidence>
<comment type="function">
    <text evidence="5">Methylation of the membrane-bound methyl-accepting chemotaxis proteins (MCP) to form gamma-glutamyl methyl ester residues in MCP.</text>
</comment>
<keyword evidence="11" id="KW-1185">Reference proteome</keyword>
<dbReference type="InterPro" id="IPR022641">
    <property type="entry name" value="CheR_N"/>
</dbReference>
<feature type="binding site" evidence="6">
    <location>
        <position position="82"/>
    </location>
    <ligand>
        <name>S-adenosyl-L-methionine</name>
        <dbReference type="ChEBI" id="CHEBI:59789"/>
    </ligand>
</feature>
<dbReference type="EMBL" id="CP137578">
    <property type="protein sequence ID" value="WOX26932.1"/>
    <property type="molecule type" value="Genomic_DNA"/>
</dbReference>
<feature type="binding site" evidence="6">
    <location>
        <position position="138"/>
    </location>
    <ligand>
        <name>S-adenosyl-L-methionine</name>
        <dbReference type="ChEBI" id="CHEBI:59789"/>
    </ligand>
</feature>
<dbReference type="SMART" id="SM00138">
    <property type="entry name" value="MeTrc"/>
    <property type="match status" value="1"/>
</dbReference>
<dbReference type="Proteomes" id="UP000646877">
    <property type="component" value="Unassembled WGS sequence"/>
</dbReference>
<evidence type="ECO:0000313" key="9">
    <source>
        <dbReference type="EMBL" id="WOX26932.1"/>
    </source>
</evidence>
<evidence type="ECO:0000256" key="6">
    <source>
        <dbReference type="PIRSR" id="PIRSR000410-1"/>
    </source>
</evidence>
<dbReference type="Proteomes" id="UP001304419">
    <property type="component" value="Chromosome 1"/>
</dbReference>
<dbReference type="Pfam" id="PF01739">
    <property type="entry name" value="CheR"/>
    <property type="match status" value="1"/>
</dbReference>
<dbReference type="AlphaFoldDB" id="A0A8I2H5V7"/>
<dbReference type="Gene3D" id="3.40.50.150">
    <property type="entry name" value="Vaccinia Virus protein VP39"/>
    <property type="match status" value="1"/>
</dbReference>
<comment type="catalytic activity">
    <reaction evidence="1 5">
        <text>L-glutamyl-[protein] + S-adenosyl-L-methionine = [protein]-L-glutamate 5-O-methyl ester + S-adenosyl-L-homocysteine</text>
        <dbReference type="Rhea" id="RHEA:24452"/>
        <dbReference type="Rhea" id="RHEA-COMP:10208"/>
        <dbReference type="Rhea" id="RHEA-COMP:10311"/>
        <dbReference type="ChEBI" id="CHEBI:29973"/>
        <dbReference type="ChEBI" id="CHEBI:57856"/>
        <dbReference type="ChEBI" id="CHEBI:59789"/>
        <dbReference type="ChEBI" id="CHEBI:82795"/>
        <dbReference type="EC" id="2.1.1.80"/>
    </reaction>
</comment>
<protein>
    <recommendedName>
        <fullName evidence="5">Chemotaxis protein methyltransferase</fullName>
        <ecNumber evidence="5">2.1.1.80</ecNumber>
    </recommendedName>
</protein>
<dbReference type="InterPro" id="IPR022642">
    <property type="entry name" value="CheR_C"/>
</dbReference>
<dbReference type="InterPro" id="IPR029063">
    <property type="entry name" value="SAM-dependent_MTases_sf"/>
</dbReference>
<dbReference type="PIRSF" id="PIRSF000410">
    <property type="entry name" value="CheR"/>
    <property type="match status" value="1"/>
</dbReference>
<dbReference type="EMBL" id="WEIA01000017">
    <property type="protein sequence ID" value="NLR23583.1"/>
    <property type="molecule type" value="Genomic_DNA"/>
</dbReference>
<feature type="binding site" evidence="6">
    <location>
        <position position="115"/>
    </location>
    <ligand>
        <name>S-adenosyl-L-methionine</name>
        <dbReference type="ChEBI" id="CHEBI:59789"/>
    </ligand>
</feature>
<dbReference type="SUPFAM" id="SSF47757">
    <property type="entry name" value="Chemotaxis receptor methyltransferase CheR, N-terminal domain"/>
    <property type="match status" value="1"/>
</dbReference>
<feature type="binding site" evidence="6">
    <location>
        <begin position="212"/>
        <end position="213"/>
    </location>
    <ligand>
        <name>S-adenosyl-L-methionine</name>
        <dbReference type="ChEBI" id="CHEBI:59789"/>
    </ligand>
</feature>
<evidence type="ECO:0000313" key="8">
    <source>
        <dbReference type="EMBL" id="NLR23583.1"/>
    </source>
</evidence>
<dbReference type="EC" id="2.1.1.80" evidence="5"/>
<dbReference type="GO" id="GO:0032259">
    <property type="term" value="P:methylation"/>
    <property type="evidence" value="ECO:0007669"/>
    <property type="project" value="UniProtKB-KW"/>
</dbReference>
<keyword evidence="2 5" id="KW-0489">Methyltransferase</keyword>
<keyword evidence="3 5" id="KW-0808">Transferase</keyword>
<dbReference type="Pfam" id="PF03705">
    <property type="entry name" value="CheR_N"/>
    <property type="match status" value="1"/>
</dbReference>
<sequence length="266" mass="30835">MIGDFISDQEFTCIADFFKAESGIHLRDHKKNLVCGRLNQRLRILGLSSYGEYIEYLKIPNNKGERNMCIDLLTTNETYFFRERKHFEKLAELFTTYYQKSAPDIWCAACSSGEEAYTLAMCTQEHYGHGNWVVRASDISERMLDLAKKAIYPLHRAKNIPDEYLRKYCLNGVGEKTGYIMVNDELYHKVNFFKNNLLVPYIGGKADIIFLRNALIYFEKDEKVKILENVYRAMPKQGFLFLGHSESLNGVYDKFESIAPAVYAKC</sequence>